<dbReference type="SMART" id="SM00028">
    <property type="entry name" value="TPR"/>
    <property type="match status" value="2"/>
</dbReference>
<evidence type="ECO:0000313" key="5">
    <source>
        <dbReference type="EMBL" id="CAF4197396.1"/>
    </source>
</evidence>
<dbReference type="SUPFAM" id="SSF48452">
    <property type="entry name" value="TPR-like"/>
    <property type="match status" value="1"/>
</dbReference>
<organism evidence="4 6">
    <name type="scientific">Rotaria magnacalcarata</name>
    <dbReference type="NCBI Taxonomy" id="392030"/>
    <lineage>
        <taxon>Eukaryota</taxon>
        <taxon>Metazoa</taxon>
        <taxon>Spiralia</taxon>
        <taxon>Gnathifera</taxon>
        <taxon>Rotifera</taxon>
        <taxon>Eurotatoria</taxon>
        <taxon>Bdelloidea</taxon>
        <taxon>Philodinida</taxon>
        <taxon>Philodinidae</taxon>
        <taxon>Rotaria</taxon>
    </lineage>
</organism>
<evidence type="ECO:0000313" key="4">
    <source>
        <dbReference type="EMBL" id="CAF4133365.1"/>
    </source>
</evidence>
<feature type="repeat" description="TPR" evidence="3">
    <location>
        <begin position="63"/>
        <end position="96"/>
    </location>
</feature>
<dbReference type="EMBL" id="CAJOBF010006131">
    <property type="protein sequence ID" value="CAF4197396.1"/>
    <property type="molecule type" value="Genomic_DNA"/>
</dbReference>
<dbReference type="PANTHER" id="PTHR45641:SF1">
    <property type="entry name" value="AAA+ ATPASE DOMAIN-CONTAINING PROTEIN"/>
    <property type="match status" value="1"/>
</dbReference>
<dbReference type="InterPro" id="IPR019734">
    <property type="entry name" value="TPR_rpt"/>
</dbReference>
<keyword evidence="6" id="KW-1185">Reference proteome</keyword>
<dbReference type="Proteomes" id="UP000663842">
    <property type="component" value="Unassembled WGS sequence"/>
</dbReference>
<keyword evidence="2 3" id="KW-0802">TPR repeat</keyword>
<comment type="caution">
    <text evidence="4">The sequence shown here is derived from an EMBL/GenBank/DDBJ whole genome shotgun (WGS) entry which is preliminary data.</text>
</comment>
<protein>
    <recommendedName>
        <fullName evidence="7">Kinesin light chain</fullName>
    </recommendedName>
</protein>
<accession>A0A819X0Q7</accession>
<evidence type="ECO:0000313" key="6">
    <source>
        <dbReference type="Proteomes" id="UP000663866"/>
    </source>
</evidence>
<sequence length="123" mass="14366">MYEKSIEIRLKIFPSNHPSLSTSYNNIAMINSAQRNYTKTIEYLQKTLEIQLNSLPPHHPSLAITYQNLSMAYDRQHQSNKALECMKKAYQIDLKNLPADDPKLVQNLEWITDVEKRLLDMES</sequence>
<evidence type="ECO:0000256" key="3">
    <source>
        <dbReference type="PROSITE-ProRule" id="PRU00339"/>
    </source>
</evidence>
<reference evidence="4" key="1">
    <citation type="submission" date="2021-02" db="EMBL/GenBank/DDBJ databases">
        <authorList>
            <person name="Nowell W R."/>
        </authorList>
    </citation>
    <scope>NUCLEOTIDE SEQUENCE</scope>
</reference>
<dbReference type="Gene3D" id="1.25.40.10">
    <property type="entry name" value="Tetratricopeptide repeat domain"/>
    <property type="match status" value="1"/>
</dbReference>
<dbReference type="AlphaFoldDB" id="A0A819X0Q7"/>
<dbReference type="PROSITE" id="PS50005">
    <property type="entry name" value="TPR"/>
    <property type="match status" value="1"/>
</dbReference>
<keyword evidence="1" id="KW-0677">Repeat</keyword>
<gene>
    <name evidence="4" type="ORF">OVN521_LOCUS22641</name>
    <name evidence="5" type="ORF">UXM345_LOCUS27803</name>
</gene>
<dbReference type="InterPro" id="IPR011990">
    <property type="entry name" value="TPR-like_helical_dom_sf"/>
</dbReference>
<evidence type="ECO:0000256" key="1">
    <source>
        <dbReference type="ARBA" id="ARBA00022737"/>
    </source>
</evidence>
<evidence type="ECO:0008006" key="7">
    <source>
        <dbReference type="Google" id="ProtNLM"/>
    </source>
</evidence>
<dbReference type="Pfam" id="PF13424">
    <property type="entry name" value="TPR_12"/>
    <property type="match status" value="1"/>
</dbReference>
<proteinExistence type="predicted"/>
<dbReference type="EMBL" id="CAJOBG010004956">
    <property type="protein sequence ID" value="CAF4133365.1"/>
    <property type="molecule type" value="Genomic_DNA"/>
</dbReference>
<dbReference type="Proteomes" id="UP000663866">
    <property type="component" value="Unassembled WGS sequence"/>
</dbReference>
<dbReference type="PANTHER" id="PTHR45641">
    <property type="entry name" value="TETRATRICOPEPTIDE REPEAT PROTEIN (AFU_ORTHOLOGUE AFUA_6G03870)"/>
    <property type="match status" value="1"/>
</dbReference>
<name>A0A819X0Q7_9BILA</name>
<evidence type="ECO:0000256" key="2">
    <source>
        <dbReference type="ARBA" id="ARBA00022803"/>
    </source>
</evidence>